<dbReference type="KEGG" id="mphy:MCBMB27_05749"/>
<evidence type="ECO:0000313" key="2">
    <source>
        <dbReference type="EMBL" id="APT35040.1"/>
    </source>
</evidence>
<keyword evidence="2" id="KW-0614">Plasmid</keyword>
<gene>
    <name evidence="2" type="ORF">MCBMB27_05749</name>
    <name evidence="3" type="ORF">SAMN05192567_1483</name>
</gene>
<keyword evidence="4" id="KW-1185">Reference proteome</keyword>
<name>A0AAE8HY32_9HYPH</name>
<proteinExistence type="predicted"/>
<organism evidence="3 5">
    <name type="scientific">Methylobacterium phyllosphaerae</name>
    <dbReference type="NCBI Taxonomy" id="418223"/>
    <lineage>
        <taxon>Bacteria</taxon>
        <taxon>Pseudomonadati</taxon>
        <taxon>Pseudomonadota</taxon>
        <taxon>Alphaproteobacteria</taxon>
        <taxon>Hyphomicrobiales</taxon>
        <taxon>Methylobacteriaceae</taxon>
        <taxon>Methylobacterium</taxon>
    </lineage>
</organism>
<reference evidence="3 5" key="2">
    <citation type="submission" date="2016-10" db="EMBL/GenBank/DDBJ databases">
        <authorList>
            <person name="Varghese N."/>
            <person name="Submissions S."/>
        </authorList>
    </citation>
    <scope>NUCLEOTIDE SEQUENCE [LARGE SCALE GENOMIC DNA]</scope>
    <source>
        <strain evidence="3 5">CBMB27</strain>
    </source>
</reference>
<evidence type="ECO:0000313" key="5">
    <source>
        <dbReference type="Proteomes" id="UP000199140"/>
    </source>
</evidence>
<evidence type="ECO:0000313" key="4">
    <source>
        <dbReference type="Proteomes" id="UP000185487"/>
    </source>
</evidence>
<dbReference type="Pfam" id="PF11684">
    <property type="entry name" value="DUF3280"/>
    <property type="match status" value="1"/>
</dbReference>
<dbReference type="AlphaFoldDB" id="A0AAE8HY32"/>
<reference evidence="2 4" key="1">
    <citation type="submission" date="2016-04" db="EMBL/GenBank/DDBJ databases">
        <title>Complete genome sequencing and analysis of CBMB27, Methylobacterium phyllosphaerae isolated from leaf tissues of rice (Oryza sativa L.).</title>
        <authorList>
            <person name="Lee Y."/>
            <person name="Hwangbo K."/>
            <person name="Chung H."/>
            <person name="Yoo J."/>
            <person name="Kim K.Y."/>
            <person name="Sa T.M."/>
            <person name="Um Y."/>
            <person name="Madhaiyan M."/>
        </authorList>
    </citation>
    <scope>NUCLEOTIDE SEQUENCE [LARGE SCALE GENOMIC DNA]</scope>
    <source>
        <strain evidence="2 4">CBMB27</strain>
        <plasmid evidence="2 4">CBMB27-p1</plasmid>
    </source>
</reference>
<evidence type="ECO:0000313" key="3">
    <source>
        <dbReference type="EMBL" id="SFH70955.1"/>
    </source>
</evidence>
<evidence type="ECO:0008006" key="6">
    <source>
        <dbReference type="Google" id="ProtNLM"/>
    </source>
</evidence>
<dbReference type="Proteomes" id="UP000199140">
    <property type="component" value="Unassembled WGS sequence"/>
</dbReference>
<dbReference type="InterPro" id="IPR021698">
    <property type="entry name" value="DUF3280"/>
</dbReference>
<feature type="signal peptide" evidence="1">
    <location>
        <begin position="1"/>
        <end position="35"/>
    </location>
</feature>
<dbReference type="EMBL" id="FOPK01000048">
    <property type="protein sequence ID" value="SFH70955.1"/>
    <property type="molecule type" value="Genomic_DNA"/>
</dbReference>
<accession>A0AAE8HY32</accession>
<sequence>MRTERTTSISGGKRRLRIVAAGLLLGLLAGQHAPANEARATSLVVLPIKLLDTSGEPTDQTSQHAGRLIGMADELATDLTRSGLYRATVIPADQLRNGCPSESVPCLLKFAQAQGADAIFIGVVHKSSTLIMQLWARLVDARTGRDIYTRDLNFRGDTDEAWRRAEMFLAEQIRDGMPKPR</sequence>
<protein>
    <recommendedName>
        <fullName evidence="6">DUF2380 domain-containing protein</fullName>
    </recommendedName>
</protein>
<geneLocation type="plasmid" evidence="2 4">
    <name>CBMB27-p1</name>
</geneLocation>
<dbReference type="Proteomes" id="UP000185487">
    <property type="component" value="Plasmid CBMB27-p1"/>
</dbReference>
<keyword evidence="1" id="KW-0732">Signal</keyword>
<dbReference type="EMBL" id="CP015368">
    <property type="protein sequence ID" value="APT35040.1"/>
    <property type="molecule type" value="Genomic_DNA"/>
</dbReference>
<feature type="chain" id="PRO_5042178425" description="DUF2380 domain-containing protein" evidence="1">
    <location>
        <begin position="36"/>
        <end position="181"/>
    </location>
</feature>
<dbReference type="RefSeq" id="WP_083683971.1">
    <property type="nucleotide sequence ID" value="NZ_CP015368.1"/>
</dbReference>
<dbReference type="Gene3D" id="3.40.50.10070">
    <property type="entry name" value="TolB, N-terminal domain"/>
    <property type="match status" value="1"/>
</dbReference>
<evidence type="ECO:0000256" key="1">
    <source>
        <dbReference type="SAM" id="SignalP"/>
    </source>
</evidence>